<proteinExistence type="predicted"/>
<keyword evidence="3" id="KW-1185">Reference proteome</keyword>
<evidence type="ECO:0000313" key="2">
    <source>
        <dbReference type="EMBL" id="CAF3870428.1"/>
    </source>
</evidence>
<dbReference type="OrthoDB" id="9975508at2759"/>
<dbReference type="Gene3D" id="3.40.50.1000">
    <property type="entry name" value="HAD superfamily/HAD-like"/>
    <property type="match status" value="1"/>
</dbReference>
<name>A0A814PC06_9BILA</name>
<organism evidence="1 3">
    <name type="scientific">Didymodactylos carnosus</name>
    <dbReference type="NCBI Taxonomy" id="1234261"/>
    <lineage>
        <taxon>Eukaryota</taxon>
        <taxon>Metazoa</taxon>
        <taxon>Spiralia</taxon>
        <taxon>Gnathifera</taxon>
        <taxon>Rotifera</taxon>
        <taxon>Eurotatoria</taxon>
        <taxon>Bdelloidea</taxon>
        <taxon>Philodinida</taxon>
        <taxon>Philodinidae</taxon>
        <taxon>Didymodactylos</taxon>
    </lineage>
</organism>
<accession>A0A814PC06</accession>
<sequence>MFLRHVRLELGFKTNYEQDPVLTHNFSKITALAFLQPSNISQDFDDLYNSSPPILHPLLDDFEDTYIRGHQSTERSKPMFPVELWNMHLRTTDLLMRTNNSAEAWHHGLNSIIQCQHPTLWDFNESLQNEEYFIHCQLIKLNSGQKVELSKNLNCPLLWEHETKNYHLQEKGMTLKIGIDFGGVLSILDKHDEHGGHGHKSTDINIPDALVSLRSLKSKGHELYLISFCGRTRAIKTTNSILEMIPDIFNGLYFVKNKIFKADVCKYLGCDLMIDDTLDVLKQIHLTIPTMNLCWFQGDPNWRYNKHYENEQIFCSKTWPDVLNSVEEIQTQEIRRHLVDLDTSLDHKIYKM</sequence>
<dbReference type="Proteomes" id="UP000681722">
    <property type="component" value="Unassembled WGS sequence"/>
</dbReference>
<protein>
    <submittedName>
        <fullName evidence="1">Uncharacterized protein</fullName>
    </submittedName>
</protein>
<dbReference type="Proteomes" id="UP000663829">
    <property type="component" value="Unassembled WGS sequence"/>
</dbReference>
<reference evidence="1" key="1">
    <citation type="submission" date="2021-02" db="EMBL/GenBank/DDBJ databases">
        <authorList>
            <person name="Nowell W R."/>
        </authorList>
    </citation>
    <scope>NUCLEOTIDE SEQUENCE</scope>
</reference>
<dbReference type="EMBL" id="CAJOBC010005632">
    <property type="protein sequence ID" value="CAF3870428.1"/>
    <property type="molecule type" value="Genomic_DNA"/>
</dbReference>
<gene>
    <name evidence="1" type="ORF">GPM918_LOCUS18979</name>
    <name evidence="2" type="ORF">SRO942_LOCUS18976</name>
</gene>
<dbReference type="EMBL" id="CAJNOQ010005632">
    <property type="protein sequence ID" value="CAF1105790.1"/>
    <property type="molecule type" value="Genomic_DNA"/>
</dbReference>
<evidence type="ECO:0000313" key="1">
    <source>
        <dbReference type="EMBL" id="CAF1105790.1"/>
    </source>
</evidence>
<dbReference type="InterPro" id="IPR023214">
    <property type="entry name" value="HAD_sf"/>
</dbReference>
<comment type="caution">
    <text evidence="1">The sequence shown here is derived from an EMBL/GenBank/DDBJ whole genome shotgun (WGS) entry which is preliminary data.</text>
</comment>
<evidence type="ECO:0000313" key="3">
    <source>
        <dbReference type="Proteomes" id="UP000663829"/>
    </source>
</evidence>
<dbReference type="AlphaFoldDB" id="A0A814PC06"/>